<evidence type="ECO:0000259" key="4">
    <source>
        <dbReference type="PROSITE" id="PS50113"/>
    </source>
</evidence>
<evidence type="ECO:0000259" key="2">
    <source>
        <dbReference type="PROSITE" id="PS50111"/>
    </source>
</evidence>
<evidence type="ECO:0000256" key="1">
    <source>
        <dbReference type="PROSITE-ProRule" id="PRU00284"/>
    </source>
</evidence>
<dbReference type="SMART" id="SM00091">
    <property type="entry name" value="PAS"/>
    <property type="match status" value="3"/>
</dbReference>
<dbReference type="InterPro" id="IPR000014">
    <property type="entry name" value="PAS"/>
</dbReference>
<dbReference type="InterPro" id="IPR001610">
    <property type="entry name" value="PAC"/>
</dbReference>
<feature type="domain" description="PAC" evidence="4">
    <location>
        <begin position="102"/>
        <end position="154"/>
    </location>
</feature>
<dbReference type="EMBL" id="BSPL01000018">
    <property type="protein sequence ID" value="GLS71724.1"/>
    <property type="molecule type" value="Genomic_DNA"/>
</dbReference>
<dbReference type="SMART" id="SM00283">
    <property type="entry name" value="MA"/>
    <property type="match status" value="1"/>
</dbReference>
<dbReference type="InterPro" id="IPR004090">
    <property type="entry name" value="Chemotax_Me-accpt_rcpt"/>
</dbReference>
<dbReference type="SMART" id="SM00086">
    <property type="entry name" value="PAC"/>
    <property type="match status" value="3"/>
</dbReference>
<keyword evidence="6" id="KW-1185">Reference proteome</keyword>
<dbReference type="SUPFAM" id="SSF55785">
    <property type="entry name" value="PYP-like sensor domain (PAS domain)"/>
    <property type="match status" value="3"/>
</dbReference>
<dbReference type="Gene3D" id="3.30.450.20">
    <property type="entry name" value="PAS domain"/>
    <property type="match status" value="3"/>
</dbReference>
<keyword evidence="1" id="KW-0807">Transducer</keyword>
<evidence type="ECO:0000313" key="5">
    <source>
        <dbReference type="EMBL" id="GLS71724.1"/>
    </source>
</evidence>
<dbReference type="InterPro" id="IPR035965">
    <property type="entry name" value="PAS-like_dom_sf"/>
</dbReference>
<dbReference type="Proteomes" id="UP001157440">
    <property type="component" value="Unassembled WGS sequence"/>
</dbReference>
<dbReference type="SUPFAM" id="SSF58104">
    <property type="entry name" value="Methyl-accepting chemotaxis protein (MCP) signaling domain"/>
    <property type="match status" value="1"/>
</dbReference>
<dbReference type="PANTHER" id="PTHR24422:SF10">
    <property type="entry name" value="CHEMOTAXIS PROTEIN METHYLTRANSFERASE 2"/>
    <property type="match status" value="1"/>
</dbReference>
<evidence type="ECO:0000313" key="6">
    <source>
        <dbReference type="Proteomes" id="UP001157440"/>
    </source>
</evidence>
<proteinExistence type="predicted"/>
<dbReference type="PROSITE" id="PS50112">
    <property type="entry name" value="PAS"/>
    <property type="match status" value="1"/>
</dbReference>
<dbReference type="PRINTS" id="PR00260">
    <property type="entry name" value="CHEMTRNSDUCR"/>
</dbReference>
<dbReference type="PANTHER" id="PTHR24422">
    <property type="entry name" value="CHEMOTAXIS PROTEIN METHYLTRANSFERASE"/>
    <property type="match status" value="1"/>
</dbReference>
<protein>
    <submittedName>
        <fullName evidence="5">Signal transduction histidine kinase</fullName>
    </submittedName>
</protein>
<dbReference type="GO" id="GO:0016301">
    <property type="term" value="F:kinase activity"/>
    <property type="evidence" value="ECO:0007669"/>
    <property type="project" value="UniProtKB-KW"/>
</dbReference>
<organism evidence="5 6">
    <name type="scientific">Methylobacterium tardum</name>
    <dbReference type="NCBI Taxonomy" id="374432"/>
    <lineage>
        <taxon>Bacteria</taxon>
        <taxon>Pseudomonadati</taxon>
        <taxon>Pseudomonadota</taxon>
        <taxon>Alphaproteobacteria</taxon>
        <taxon>Hyphomicrobiales</taxon>
        <taxon>Methylobacteriaceae</taxon>
        <taxon>Methylobacterium</taxon>
    </lineage>
</organism>
<dbReference type="InterPro" id="IPR000700">
    <property type="entry name" value="PAS-assoc_C"/>
</dbReference>
<name>A0AA37WT31_9HYPH</name>
<dbReference type="Pfam" id="PF08447">
    <property type="entry name" value="PAS_3"/>
    <property type="match status" value="2"/>
</dbReference>
<feature type="domain" description="PAC" evidence="4">
    <location>
        <begin position="224"/>
        <end position="276"/>
    </location>
</feature>
<keyword evidence="5" id="KW-0808">Transferase</keyword>
<dbReference type="CDD" id="cd00130">
    <property type="entry name" value="PAS"/>
    <property type="match status" value="3"/>
</dbReference>
<keyword evidence="5" id="KW-0418">Kinase</keyword>
<dbReference type="Pfam" id="PF00015">
    <property type="entry name" value="MCPsignal"/>
    <property type="match status" value="1"/>
</dbReference>
<dbReference type="Gene3D" id="1.10.287.950">
    <property type="entry name" value="Methyl-accepting chemotaxis protein"/>
    <property type="match status" value="1"/>
</dbReference>
<comment type="caution">
    <text evidence="5">The sequence shown here is derived from an EMBL/GenBank/DDBJ whole genome shotgun (WGS) entry which is preliminary data.</text>
</comment>
<evidence type="ECO:0000259" key="3">
    <source>
        <dbReference type="PROSITE" id="PS50112"/>
    </source>
</evidence>
<dbReference type="PROSITE" id="PS50113">
    <property type="entry name" value="PAC"/>
    <property type="match status" value="3"/>
</dbReference>
<dbReference type="InterPro" id="IPR004089">
    <property type="entry name" value="MCPsignal_dom"/>
</dbReference>
<feature type="domain" description="Methyl-accepting transducer" evidence="2">
    <location>
        <begin position="383"/>
        <end position="586"/>
    </location>
</feature>
<dbReference type="GO" id="GO:0006935">
    <property type="term" value="P:chemotaxis"/>
    <property type="evidence" value="ECO:0007669"/>
    <property type="project" value="InterPro"/>
</dbReference>
<gene>
    <name evidence="5" type="ORF">GCM10007890_37370</name>
</gene>
<dbReference type="GO" id="GO:0004888">
    <property type="term" value="F:transmembrane signaling receptor activity"/>
    <property type="evidence" value="ECO:0007669"/>
    <property type="project" value="InterPro"/>
</dbReference>
<dbReference type="InterPro" id="IPR013656">
    <property type="entry name" value="PAS_4"/>
</dbReference>
<dbReference type="PROSITE" id="PS50111">
    <property type="entry name" value="CHEMOTAXIS_TRANSDUC_2"/>
    <property type="match status" value="1"/>
</dbReference>
<dbReference type="InterPro" id="IPR013655">
    <property type="entry name" value="PAS_fold_3"/>
</dbReference>
<dbReference type="RefSeq" id="WP_238198842.1">
    <property type="nucleotide sequence ID" value="NZ_BPQZ01000027.1"/>
</dbReference>
<dbReference type="GO" id="GO:0007165">
    <property type="term" value="P:signal transduction"/>
    <property type="evidence" value="ECO:0007669"/>
    <property type="project" value="UniProtKB-KW"/>
</dbReference>
<dbReference type="AlphaFoldDB" id="A0AA37WT31"/>
<feature type="domain" description="PAS" evidence="3">
    <location>
        <begin position="171"/>
        <end position="205"/>
    </location>
</feature>
<sequence length="586" mass="63608">MLKLFASARPSGLRLNKKSEAAPKLSRATLEAKLAALSKSLATIEFAMDGTILQANANFLAAMGYELDEVVGKHHAMFMDKGEAESKAYAEFWATLRRGQFQSAEYRRLAKGGREVWIQATYNPILDEAGKPIRVMKCATDVTAQKMQAADFSGQIDAINKAQAVIHFAMDGTILDANDNFLKAVGYDRAEVVGQHHAMFVAPEEAKGWEYASFWQKLGRGLHQNAEFRRFAKGGREIWLQASYNPIFDMNGRPFKVVKYATDVTAEKLKNADFSGQIDAINKAQAVIHFAMDGTILDANDNFLDAMGYRFNEIQGQHHQIFVERAYAASREYQEFWQKLRRGEFHSAAFSRVGKNGREVWIQATYNPICDMSGRPFKVVKYATDITENVRARAAALEAAQKTAANVQAVAAAAEEMTASVAEITVSMSRSKQAVDVIHGHALSADRSTVQLHKATEAMDGVVQLISKTAEQINLLALNATIESARAGEAGKGFAIVANEVKALATQTTTATVRISEEIAAMQDVSAEVVQTLAAISEAVGSVQDFVSGAAAAIEQQSAATGEISANMQVASAGMADISRSLSALV</sequence>
<feature type="domain" description="PAC" evidence="4">
    <location>
        <begin position="346"/>
        <end position="398"/>
    </location>
</feature>
<reference evidence="6" key="1">
    <citation type="journal article" date="2019" name="Int. J. Syst. Evol. Microbiol.">
        <title>The Global Catalogue of Microorganisms (GCM) 10K type strain sequencing project: providing services to taxonomists for standard genome sequencing and annotation.</title>
        <authorList>
            <consortium name="The Broad Institute Genomics Platform"/>
            <consortium name="The Broad Institute Genome Sequencing Center for Infectious Disease"/>
            <person name="Wu L."/>
            <person name="Ma J."/>
        </authorList>
    </citation>
    <scope>NUCLEOTIDE SEQUENCE [LARGE SCALE GENOMIC DNA]</scope>
    <source>
        <strain evidence="6">NBRC 103632</strain>
    </source>
</reference>
<dbReference type="InterPro" id="IPR050903">
    <property type="entry name" value="Bact_Chemotaxis_MeTrfase"/>
</dbReference>
<accession>A0AA37WT31</accession>
<dbReference type="GO" id="GO:0016020">
    <property type="term" value="C:membrane"/>
    <property type="evidence" value="ECO:0007669"/>
    <property type="project" value="InterPro"/>
</dbReference>
<dbReference type="Pfam" id="PF08448">
    <property type="entry name" value="PAS_4"/>
    <property type="match status" value="1"/>
</dbReference>
<dbReference type="NCBIfam" id="TIGR00229">
    <property type="entry name" value="sensory_box"/>
    <property type="match status" value="3"/>
</dbReference>